<evidence type="ECO:0000313" key="2">
    <source>
        <dbReference type="Proteomes" id="UP000515277"/>
    </source>
</evidence>
<dbReference type="Gene3D" id="2.115.10.20">
    <property type="entry name" value="Glycosyl hydrolase domain, family 43"/>
    <property type="match status" value="2"/>
</dbReference>
<evidence type="ECO:0000313" key="1">
    <source>
        <dbReference type="EMBL" id="QNH78084.1"/>
    </source>
</evidence>
<protein>
    <recommendedName>
        <fullName evidence="3">Glycosylase</fullName>
    </recommendedName>
</protein>
<dbReference type="EMBL" id="CP060201">
    <property type="protein sequence ID" value="QNH78084.1"/>
    <property type="molecule type" value="Genomic_DNA"/>
</dbReference>
<name>A0A7G7XDN9_9PSED</name>
<dbReference type="RefSeq" id="WP_179596783.1">
    <property type="nucleotide sequence ID" value="NZ_CP060201.1"/>
</dbReference>
<dbReference type="SUPFAM" id="SSF75005">
    <property type="entry name" value="Arabinanase/levansucrase/invertase"/>
    <property type="match status" value="2"/>
</dbReference>
<organism evidence="1 2">
    <name type="scientific">Pseudomonas protegens</name>
    <dbReference type="NCBI Taxonomy" id="380021"/>
    <lineage>
        <taxon>Bacteria</taxon>
        <taxon>Pseudomonadati</taxon>
        <taxon>Pseudomonadota</taxon>
        <taxon>Gammaproteobacteria</taxon>
        <taxon>Pseudomonadales</taxon>
        <taxon>Pseudomonadaceae</taxon>
        <taxon>Pseudomonas</taxon>
    </lineage>
</organism>
<dbReference type="AlphaFoldDB" id="A0A7G7XDN9"/>
<reference evidence="2" key="1">
    <citation type="journal article" date="2020" name="Microbiol. Resour. Announc.">
        <title>Complete genome sequences of four natural Pseudomonas isolates that catabolize a wide range of aromatic compounds relevant to lignin valorization.</title>
        <authorList>
            <person name="Hatmaker E.A."/>
            <person name="Presley G."/>
            <person name="Cannon O."/>
            <person name="Guss A.M."/>
            <person name="Elkins J.G."/>
        </authorList>
    </citation>
    <scope>NUCLEOTIDE SEQUENCE [LARGE SCALE GENOMIC DNA]</scope>
    <source>
        <strain evidence="2">H1F5C</strain>
    </source>
</reference>
<dbReference type="InterPro" id="IPR023296">
    <property type="entry name" value="Glyco_hydro_beta-prop_sf"/>
</dbReference>
<accession>A0A7G7XDN9</accession>
<dbReference type="PANTHER" id="PTHR35279">
    <property type="match status" value="1"/>
</dbReference>
<gene>
    <name evidence="1" type="ORF">GGI48_02500</name>
</gene>
<dbReference type="PANTHER" id="PTHR35279:SF1">
    <property type="entry name" value="ARABINANASE_LEVANSUCRASE_INVERTASE"/>
    <property type="match status" value="1"/>
</dbReference>
<sequence length="312" mass="35374">MIKVNKLGFIFKPEGNTDWWRTHTMAPAPIVLDNDTVRIYMGCWTADKVSRIGYIDVNLHNPTEILKISDNPVLDIGKAGCFDENGVFPAHVYNFNDGRVYLYYTGFQLGHKIRHYNFGGLAISNDGGQSFQRYSEAPVMDRADEGLFVRAGQSIEKAEDGGFHVIYSAGSSWHMCLGELRPVYDVFYQKSPDGIQLEKAGKRILTCDLDIEHGLGRPQIIRLGDMYYAFYTRRIIEGMKYFIGCARSKDCNTWERIDHVFDGIEYGSEDEFDCDMIYFPAAVKISDSKALLFYSGNYFGKDGLGAIELTIQ</sequence>
<dbReference type="Proteomes" id="UP000515277">
    <property type="component" value="Chromosome"/>
</dbReference>
<proteinExistence type="predicted"/>
<evidence type="ECO:0008006" key="3">
    <source>
        <dbReference type="Google" id="ProtNLM"/>
    </source>
</evidence>